<gene>
    <name evidence="3" type="primary">Contig14695.g718</name>
    <name evidence="3" type="ORF">STYLEM_11008</name>
</gene>
<feature type="compositionally biased region" description="Polar residues" evidence="2">
    <location>
        <begin position="277"/>
        <end position="295"/>
    </location>
</feature>
<keyword evidence="4" id="KW-1185">Reference proteome</keyword>
<reference evidence="3 4" key="1">
    <citation type="submission" date="2014-06" db="EMBL/GenBank/DDBJ databases">
        <authorList>
            <person name="Swart Estienne"/>
        </authorList>
    </citation>
    <scope>NUCLEOTIDE SEQUENCE [LARGE SCALE GENOMIC DNA]</scope>
    <source>
        <strain evidence="3 4">130c</strain>
    </source>
</reference>
<feature type="compositionally biased region" description="Polar residues" evidence="2">
    <location>
        <begin position="366"/>
        <end position="380"/>
    </location>
</feature>
<sequence length="1392" mass="161709">MLNKSVPQQKTLLKQRQSQPIRKEKLLNILILILQIKMKQKLDQNQQQKVKIQEDGHHDQYNQNQQKNATISNFDKIEELRIKTYDMTQELQKLNDFIDEQSSFIENTYDQKGESFLVPVNVWDQIKLQAKNIQNEYEIRYSEWDDLLSNLASDIQKFKKRCKVLQHKIDFAKQKKHTDSELNAQFQRSLKDIDQVYEKNRTQIFSIMDKIENVAVNELVQARHKLNHKYLGNLKLVEREMEEMCDVFSQSGKITVKEFRNSDYNSQRQFELEKTTPRSQLAQQLSQRGRSQPQQRLGVEIINNQNEHITKPNIPRLPIHIINNNNKKEQHQISNRIPPLPPSQQSERDRLNSQRGPHSSRKHSGRGQNQANQYQQLSSRQITSQRSVISAEGQLVVEQCMANPVIQGAVHQQCKFENDLENDFPDAEQTLLFETERLKMFPDEYECLKNMKTDDEKRILAKQYFFMIHEREIKKLIKQERKKRQQNKQIQIQQQQQQNERTHKNKTPRDQNRQSIGSDNEQTIKDSSVSSEVKHNVKRIHSQSSSILNGNMNQTLNNSQISFQQQLPALGTIERNQAFDKQNFKDVQLYELLDVPSEMDFLLKTATEKDIILKIEQELLMKQQLLREERKPLPWTTSDDDESQRSSQISIRKSREFIDKNKKMFNNGAIAIIENRNSKNNDSSMIDGQDESSGSFSPQSSSQIDQSMQKDQLAQSQSEINQSPNQNCCEDDEEEYLELTQTQQMLENQQNNQLWNNSGTINKKQYKKQLQKLEVITEKQSEFSSSMNSNNQVKPQNSHRSLMRNIECRNSEQLGMYRVLSARETPCSKNMDSIINQAVVIFSKNQQDQMGSKSGQRKQENERDKKYKRCKSHRSNFESEVIVPNRFSSHKFNNEQIEQRNLQNNPFQYFNKNEMVQNNNFLSIQMENQREINIVESNQLNFTQLSYQTNDKNDSFQLNIQQYHQYKSKLNQKHNSNSPTLNNQLNVNNGNNNQFSSIQNQFEESRASSFMNESFEDTKDKDKRQLYRSTSEVLIRDCTEMYDLDDLVDLNQIQLPMNQIQIGANNMNPSQLFLEESKADYKSIQLKQSLLFNNRQSSQINQGSGSISQNIMLQSKNPIILNNHQMTANMIQNFLQNQTHNKIQIAQVTRDVTTCKKDIINNQTNGNSGFTLSTFTEDTLSQMFPTQKRTIQILQNFNSNYYTNFAGVLFTLPGGVNTSSGMINGDTNPNNGGVPSIYLQQCSTLPSEPGLSSGNCMTLQGLKSGALQKNSQQTPSNIRILDTSILSKEDSSLIKNLIIKNRSQSHNKKFDLSKIKITKKQIVKTQNSGVSQNLSLIQNGIQSMNKSSLNNSVIHSSNIQHQPIQIKQQQQYQQPSSQQLSLQIKQRKLQQI</sequence>
<organism evidence="3 4">
    <name type="scientific">Stylonychia lemnae</name>
    <name type="common">Ciliate</name>
    <dbReference type="NCBI Taxonomy" id="5949"/>
    <lineage>
        <taxon>Eukaryota</taxon>
        <taxon>Sar</taxon>
        <taxon>Alveolata</taxon>
        <taxon>Ciliophora</taxon>
        <taxon>Intramacronucleata</taxon>
        <taxon>Spirotrichea</taxon>
        <taxon>Stichotrichia</taxon>
        <taxon>Sporadotrichida</taxon>
        <taxon>Oxytrichidae</taxon>
        <taxon>Stylonychinae</taxon>
        <taxon>Stylonychia</taxon>
    </lineage>
</organism>
<protein>
    <submittedName>
        <fullName evidence="3">Uncharacterized protein</fullName>
    </submittedName>
</protein>
<keyword evidence="1" id="KW-0175">Coiled coil</keyword>
<feature type="region of interest" description="Disordered" evidence="2">
    <location>
        <begin position="679"/>
        <end position="731"/>
    </location>
</feature>
<dbReference type="Proteomes" id="UP000039865">
    <property type="component" value="Unassembled WGS sequence"/>
</dbReference>
<evidence type="ECO:0000256" key="2">
    <source>
        <dbReference type="SAM" id="MobiDB-lite"/>
    </source>
</evidence>
<dbReference type="InParanoid" id="A0A078AMB0"/>
<evidence type="ECO:0000256" key="1">
    <source>
        <dbReference type="SAM" id="Coils"/>
    </source>
</evidence>
<feature type="compositionally biased region" description="Polar residues" evidence="2">
    <location>
        <begin position="713"/>
        <end position="726"/>
    </location>
</feature>
<feature type="compositionally biased region" description="Low complexity" evidence="2">
    <location>
        <begin position="691"/>
        <end position="712"/>
    </location>
</feature>
<feature type="region of interest" description="Disordered" evidence="2">
    <location>
        <begin position="328"/>
        <end position="380"/>
    </location>
</feature>
<feature type="region of interest" description="Disordered" evidence="2">
    <location>
        <begin position="479"/>
        <end position="544"/>
    </location>
</feature>
<dbReference type="EMBL" id="CCKQ01010468">
    <property type="protein sequence ID" value="CDW81983.1"/>
    <property type="molecule type" value="Genomic_DNA"/>
</dbReference>
<name>A0A078AMB0_STYLE</name>
<feature type="coiled-coil region" evidence="1">
    <location>
        <begin position="148"/>
        <end position="175"/>
    </location>
</feature>
<feature type="compositionally biased region" description="Polar residues" evidence="2">
    <location>
        <begin position="513"/>
        <end position="531"/>
    </location>
</feature>
<feature type="region of interest" description="Disordered" evidence="2">
    <location>
        <begin position="846"/>
        <end position="873"/>
    </location>
</feature>
<evidence type="ECO:0000313" key="3">
    <source>
        <dbReference type="EMBL" id="CDW81983.1"/>
    </source>
</evidence>
<accession>A0A078AMB0</accession>
<evidence type="ECO:0000313" key="4">
    <source>
        <dbReference type="Proteomes" id="UP000039865"/>
    </source>
</evidence>
<feature type="region of interest" description="Disordered" evidence="2">
    <location>
        <begin position="267"/>
        <end position="295"/>
    </location>
</feature>
<feature type="region of interest" description="Disordered" evidence="2">
    <location>
        <begin position="633"/>
        <end position="653"/>
    </location>
</feature>
<proteinExistence type="predicted"/>
<feature type="compositionally biased region" description="Low complexity" evidence="2">
    <location>
        <begin position="487"/>
        <end position="499"/>
    </location>
</feature>